<evidence type="ECO:0000313" key="1">
    <source>
        <dbReference type="EMBL" id="UWX55924.1"/>
    </source>
</evidence>
<dbReference type="RefSeq" id="WP_260574433.1">
    <property type="nucleotide sequence ID" value="NZ_CP104205.1"/>
</dbReference>
<dbReference type="EMBL" id="CP104205">
    <property type="protein sequence ID" value="UWX55924.1"/>
    <property type="molecule type" value="Genomic_DNA"/>
</dbReference>
<proteinExistence type="predicted"/>
<sequence>MFQFLSYFKFLIFSTNQHGVHSPFVYNFVTKGLYRKREKNISLKEHVLITAISYFNYKSIAFVSADDYIKIKMEATFDQLKYDSLPYDLIYMENNSTLFTSISKENYHNNTMVFLNGMYKSRERKSTWEKIKKLPK</sequence>
<keyword evidence="2" id="KW-1185">Reference proteome</keyword>
<reference evidence="1" key="1">
    <citation type="submission" date="2022-09" db="EMBL/GenBank/DDBJ databases">
        <title>Maribacter litopenaei sp. nov., isolated from the intestinal tract of the Pacific White Shrimp, Litopenaeus vannamei.</title>
        <authorList>
            <person name="Kim S.Y."/>
            <person name="Hwang C.Y."/>
        </authorList>
    </citation>
    <scope>NUCLEOTIDE SEQUENCE</scope>
    <source>
        <strain evidence="1">HL-LV01</strain>
    </source>
</reference>
<name>A0ABY5YAJ3_9FLAO</name>
<evidence type="ECO:0000313" key="2">
    <source>
        <dbReference type="Proteomes" id="UP001059209"/>
    </source>
</evidence>
<dbReference type="Proteomes" id="UP001059209">
    <property type="component" value="Chromosome"/>
</dbReference>
<organism evidence="1 2">
    <name type="scientific">Maribacter litopenaei</name>
    <dbReference type="NCBI Taxonomy" id="2976127"/>
    <lineage>
        <taxon>Bacteria</taxon>
        <taxon>Pseudomonadati</taxon>
        <taxon>Bacteroidota</taxon>
        <taxon>Flavobacteriia</taxon>
        <taxon>Flavobacteriales</taxon>
        <taxon>Flavobacteriaceae</taxon>
        <taxon>Maribacter</taxon>
    </lineage>
</organism>
<protein>
    <submittedName>
        <fullName evidence="1">Uncharacterized protein</fullName>
    </submittedName>
</protein>
<accession>A0ABY5YAJ3</accession>
<gene>
    <name evidence="1" type="ORF">NYZ99_05960</name>
</gene>